<feature type="compositionally biased region" description="Basic and acidic residues" evidence="1">
    <location>
        <begin position="111"/>
        <end position="124"/>
    </location>
</feature>
<dbReference type="RefSeq" id="WP_102925624.1">
    <property type="nucleotide sequence ID" value="NZ_LJSN01000003.1"/>
</dbReference>
<accession>A0A2N8PAT9</accession>
<evidence type="ECO:0000256" key="1">
    <source>
        <dbReference type="SAM" id="MobiDB-lite"/>
    </source>
</evidence>
<dbReference type="AlphaFoldDB" id="A0A2N8PAT9"/>
<organism evidence="2 3">
    <name type="scientific">Streptomyces noursei</name>
    <name type="common">Streptomyces albulus</name>
    <dbReference type="NCBI Taxonomy" id="1971"/>
    <lineage>
        <taxon>Bacteria</taxon>
        <taxon>Bacillati</taxon>
        <taxon>Actinomycetota</taxon>
        <taxon>Actinomycetes</taxon>
        <taxon>Kitasatosporales</taxon>
        <taxon>Streptomycetaceae</taxon>
        <taxon>Streptomyces</taxon>
    </lineage>
</organism>
<evidence type="ECO:0000313" key="3">
    <source>
        <dbReference type="Proteomes" id="UP000236047"/>
    </source>
</evidence>
<protein>
    <submittedName>
        <fullName evidence="2">Uncharacterized protein</fullName>
    </submittedName>
</protein>
<sequence length="444" mass="48536">MSTPHPGPEPLHLADTPGYPLARTVAMPETVDYPTGALSIRLGALQVRAEGRPETVAGEDTTYRIPALVLTGRYALDARPDEIRDLDTAGNLRPLSEEARQPTLPAGSRIEAPHEPPDPETLKKWRDRADAHRTKLMQTDNGRKLLIEYGANNESYYGIFDGSSSVSGNLRKTWRKDGVTRRASEHTYGTTDPTMSDGPQPKVNDWKDPERPDVTYNGHAFGQQLAVGTALALEADNIRATDPDKADRYVAAAGAATSFSKAVTESTGNKSDATNPMTQQDIYTTVDRHSGVVPTTSAEEVARYAGLASGTYAVAAEDEPEDWLPLTDDQRSLIQEFGRNVYHDEAREQPQAIDTLHWGDCSARLDDVRVTLDPDRADATVTLPALTLDIDDTSWQGPVGEVARERLRTMRFVQELLRDAVAETVRHAALTGIAGYAPPRDGRS</sequence>
<gene>
    <name evidence="2" type="ORF">AOB60_28915</name>
</gene>
<proteinExistence type="predicted"/>
<feature type="region of interest" description="Disordered" evidence="1">
    <location>
        <begin position="87"/>
        <end position="124"/>
    </location>
</feature>
<name>A0A2N8PAT9_STRNR</name>
<dbReference type="Proteomes" id="UP000236047">
    <property type="component" value="Unassembled WGS sequence"/>
</dbReference>
<comment type="caution">
    <text evidence="2">The sequence shown here is derived from an EMBL/GenBank/DDBJ whole genome shotgun (WGS) entry which is preliminary data.</text>
</comment>
<evidence type="ECO:0000313" key="2">
    <source>
        <dbReference type="EMBL" id="PNE38139.1"/>
    </source>
</evidence>
<reference evidence="3" key="1">
    <citation type="submission" date="2015-09" db="EMBL/GenBank/DDBJ databases">
        <authorList>
            <person name="Graham D.E."/>
            <person name="Mahan K.M."/>
            <person name="Klingeman D.M."/>
            <person name="Fida T."/>
            <person name="Giannone R.J."/>
            <person name="Hettich R.L."/>
            <person name="Parry R.J."/>
            <person name="Spain J.C."/>
        </authorList>
    </citation>
    <scope>NUCLEOTIDE SEQUENCE [LARGE SCALE GENOMIC DNA]</scope>
    <source>
        <strain evidence="3">JCM 4701</strain>
    </source>
</reference>
<keyword evidence="3" id="KW-1185">Reference proteome</keyword>
<feature type="region of interest" description="Disordered" evidence="1">
    <location>
        <begin position="177"/>
        <end position="208"/>
    </location>
</feature>
<dbReference type="EMBL" id="LJSN01000003">
    <property type="protein sequence ID" value="PNE38139.1"/>
    <property type="molecule type" value="Genomic_DNA"/>
</dbReference>